<name>A0ABP8Y5P8_9MICO</name>
<organism evidence="2 3">
    <name type="scientific">Isoptericola chiayiensis</name>
    <dbReference type="NCBI Taxonomy" id="579446"/>
    <lineage>
        <taxon>Bacteria</taxon>
        <taxon>Bacillati</taxon>
        <taxon>Actinomycetota</taxon>
        <taxon>Actinomycetes</taxon>
        <taxon>Micrococcales</taxon>
        <taxon>Promicromonosporaceae</taxon>
        <taxon>Isoptericola</taxon>
    </lineage>
</organism>
<evidence type="ECO:0000313" key="2">
    <source>
        <dbReference type="EMBL" id="GAA4722446.1"/>
    </source>
</evidence>
<keyword evidence="1" id="KW-0812">Transmembrane</keyword>
<keyword evidence="3" id="KW-1185">Reference proteome</keyword>
<gene>
    <name evidence="2" type="ORF">GCM10023216_09590</name>
</gene>
<comment type="caution">
    <text evidence="2">The sequence shown here is derived from an EMBL/GenBank/DDBJ whole genome shotgun (WGS) entry which is preliminary data.</text>
</comment>
<dbReference type="Proteomes" id="UP001500956">
    <property type="component" value="Unassembled WGS sequence"/>
</dbReference>
<keyword evidence="1" id="KW-0472">Membrane</keyword>
<protein>
    <recommendedName>
        <fullName evidence="4">DUF1266 domain-containing protein</fullName>
    </recommendedName>
</protein>
<accession>A0ABP8Y5P8</accession>
<reference evidence="3" key="1">
    <citation type="journal article" date="2019" name="Int. J. Syst. Evol. Microbiol.">
        <title>The Global Catalogue of Microorganisms (GCM) 10K type strain sequencing project: providing services to taxonomists for standard genome sequencing and annotation.</title>
        <authorList>
            <consortium name="The Broad Institute Genomics Platform"/>
            <consortium name="The Broad Institute Genome Sequencing Center for Infectious Disease"/>
            <person name="Wu L."/>
            <person name="Ma J."/>
        </authorList>
    </citation>
    <scope>NUCLEOTIDE SEQUENCE [LARGE SCALE GENOMIC DNA]</scope>
    <source>
        <strain evidence="3">JCM 18063</strain>
    </source>
</reference>
<dbReference type="RefSeq" id="WP_172150722.1">
    <property type="nucleotide sequence ID" value="NZ_BAABID010000006.1"/>
</dbReference>
<feature type="transmembrane region" description="Helical" evidence="1">
    <location>
        <begin position="26"/>
        <end position="44"/>
    </location>
</feature>
<evidence type="ECO:0008006" key="4">
    <source>
        <dbReference type="Google" id="ProtNLM"/>
    </source>
</evidence>
<sequence>MYQLLEAIVAGTSGAVGGGADPVPTTVAAGLALGALVGAAWLVLRRTGRRPHPDRGGRGWVPRGVDGLLPPRALDADPPPERPASPVEHWLLALPAPFVEQADLDHSAWSLAPAAADHASRRRVEAAVVGAGLRERDAWRARREAAQQQVTAATTAAQRAYAVAWAAWVLRLGVAAGHLRTYHAREDLLRTVGAVVGQYGDWPTFGDDFLEEVARRATPQQAEALRTAVGRLCRPGGAWGGRHWPVEAL</sequence>
<evidence type="ECO:0000256" key="1">
    <source>
        <dbReference type="SAM" id="Phobius"/>
    </source>
</evidence>
<keyword evidence="1" id="KW-1133">Transmembrane helix</keyword>
<evidence type="ECO:0000313" key="3">
    <source>
        <dbReference type="Proteomes" id="UP001500956"/>
    </source>
</evidence>
<proteinExistence type="predicted"/>
<dbReference type="EMBL" id="BAABID010000006">
    <property type="protein sequence ID" value="GAA4722446.1"/>
    <property type="molecule type" value="Genomic_DNA"/>
</dbReference>